<keyword evidence="2" id="KW-0812">Transmembrane</keyword>
<dbReference type="RefSeq" id="WP_137014470.1">
    <property type="nucleotide sequence ID" value="NZ_SZPX01000006.1"/>
</dbReference>
<dbReference type="AlphaFoldDB" id="A0A4U2Z6K8"/>
<evidence type="ECO:0000313" key="4">
    <source>
        <dbReference type="Proteomes" id="UP000309561"/>
    </source>
</evidence>
<reference evidence="3 4" key="1">
    <citation type="submission" date="2019-04" db="EMBL/GenBank/DDBJ databases">
        <title>Sulfurimonas crateris sp. nov. a facultative anaerobic sulfur-oxidizing chemolithautotrophic bacterium isolated from a terrestrial mud vulcano.</title>
        <authorList>
            <person name="Ratnikova N.M."/>
            <person name="Slobodkin A.I."/>
            <person name="Merkel A.Y."/>
            <person name="Novikov A."/>
            <person name="Bonch-Osmolovskaya E.A."/>
            <person name="Slobodkina G.B."/>
        </authorList>
    </citation>
    <scope>NUCLEOTIDE SEQUENCE [LARGE SCALE GENOMIC DNA]</scope>
    <source>
        <strain evidence="3 4">SN118</strain>
    </source>
</reference>
<name>A0A4U2Z6K8_9BACT</name>
<gene>
    <name evidence="3" type="ORF">FCU45_09020</name>
</gene>
<keyword evidence="1" id="KW-0175">Coiled coil</keyword>
<comment type="caution">
    <text evidence="3">The sequence shown here is derived from an EMBL/GenBank/DDBJ whole genome shotgun (WGS) entry which is preliminary data.</text>
</comment>
<keyword evidence="4" id="KW-1185">Reference proteome</keyword>
<protein>
    <submittedName>
        <fullName evidence="3">Uncharacterized protein</fullName>
    </submittedName>
</protein>
<dbReference type="Proteomes" id="UP000309561">
    <property type="component" value="Unassembled WGS sequence"/>
</dbReference>
<proteinExistence type="predicted"/>
<feature type="coiled-coil region" evidence="1">
    <location>
        <begin position="27"/>
        <end position="54"/>
    </location>
</feature>
<feature type="transmembrane region" description="Helical" evidence="2">
    <location>
        <begin position="100"/>
        <end position="119"/>
    </location>
</feature>
<evidence type="ECO:0000313" key="3">
    <source>
        <dbReference type="EMBL" id="TKI69090.1"/>
    </source>
</evidence>
<evidence type="ECO:0000256" key="1">
    <source>
        <dbReference type="SAM" id="Coils"/>
    </source>
</evidence>
<organism evidence="3 4">
    <name type="scientific">Sulfurimonas crateris</name>
    <dbReference type="NCBI Taxonomy" id="2574727"/>
    <lineage>
        <taxon>Bacteria</taxon>
        <taxon>Pseudomonadati</taxon>
        <taxon>Campylobacterota</taxon>
        <taxon>Epsilonproteobacteria</taxon>
        <taxon>Campylobacterales</taxon>
        <taxon>Sulfurimonadaceae</taxon>
        <taxon>Sulfurimonas</taxon>
    </lineage>
</organism>
<keyword evidence="2" id="KW-1133">Transmembrane helix</keyword>
<evidence type="ECO:0000256" key="2">
    <source>
        <dbReference type="SAM" id="Phobius"/>
    </source>
</evidence>
<accession>A0A4U2Z6K8</accession>
<keyword evidence="2" id="KW-0472">Membrane</keyword>
<dbReference type="EMBL" id="SZPX01000006">
    <property type="protein sequence ID" value="TKI69090.1"/>
    <property type="molecule type" value="Genomic_DNA"/>
</dbReference>
<sequence length="124" mass="14208">MMSQTPTHTEDNAKYEKLQEAILVKFIKQTEDRLNSYEQRIENMIQTVGNVNELVLEITDIMYRTSSANTQLEIDAKISTALEKFELEQYSKKDTYKKPFSVLNATIAVLSVTAVLIVAKEILF</sequence>